<comment type="caution">
    <text evidence="1">The sequence shown here is derived from an EMBL/GenBank/DDBJ whole genome shotgun (WGS) entry which is preliminary data.</text>
</comment>
<sequence length="80" mass="8522">KLRPKRGCGCTGPCSCSQGGSKYLPLFYKLHKGECGCKSKKPCGCPHGKPCGCNHHGPHPPCHSCGHNHGPHVPCHHGHH</sequence>
<dbReference type="EMBL" id="BTRK01000006">
    <property type="protein sequence ID" value="GMR60418.1"/>
    <property type="molecule type" value="Genomic_DNA"/>
</dbReference>
<evidence type="ECO:0000313" key="1">
    <source>
        <dbReference type="EMBL" id="GMR60418.1"/>
    </source>
</evidence>
<dbReference type="AlphaFoldDB" id="A0AAN5IBV1"/>
<proteinExistence type="predicted"/>
<reference evidence="2" key="1">
    <citation type="submission" date="2022-10" db="EMBL/GenBank/DDBJ databases">
        <title>Genome assembly of Pristionchus species.</title>
        <authorList>
            <person name="Yoshida K."/>
            <person name="Sommer R.J."/>
        </authorList>
    </citation>
    <scope>NUCLEOTIDE SEQUENCE [LARGE SCALE GENOMIC DNA]</scope>
    <source>
        <strain evidence="2">RS5460</strain>
    </source>
</reference>
<name>A0AAN5IBV1_9BILA</name>
<dbReference type="Proteomes" id="UP001328107">
    <property type="component" value="Unassembled WGS sequence"/>
</dbReference>
<gene>
    <name evidence="1" type="ORF">PMAYCL1PPCAC_30613</name>
</gene>
<feature type="non-terminal residue" evidence="1">
    <location>
        <position position="80"/>
    </location>
</feature>
<organism evidence="1 2">
    <name type="scientific">Pristionchus mayeri</name>
    <dbReference type="NCBI Taxonomy" id="1317129"/>
    <lineage>
        <taxon>Eukaryota</taxon>
        <taxon>Metazoa</taxon>
        <taxon>Ecdysozoa</taxon>
        <taxon>Nematoda</taxon>
        <taxon>Chromadorea</taxon>
        <taxon>Rhabditida</taxon>
        <taxon>Rhabditina</taxon>
        <taxon>Diplogasteromorpha</taxon>
        <taxon>Diplogasteroidea</taxon>
        <taxon>Neodiplogasteridae</taxon>
        <taxon>Pristionchus</taxon>
    </lineage>
</organism>
<feature type="non-terminal residue" evidence="1">
    <location>
        <position position="1"/>
    </location>
</feature>
<keyword evidence="2" id="KW-1185">Reference proteome</keyword>
<evidence type="ECO:0000313" key="2">
    <source>
        <dbReference type="Proteomes" id="UP001328107"/>
    </source>
</evidence>
<protein>
    <submittedName>
        <fullName evidence="1">Uncharacterized protein</fullName>
    </submittedName>
</protein>
<accession>A0AAN5IBV1</accession>